<dbReference type="PROSITE" id="PS50983">
    <property type="entry name" value="FE_B12_PBP"/>
    <property type="match status" value="1"/>
</dbReference>
<dbReference type="Pfam" id="PF01497">
    <property type="entry name" value="Peripla_BP_2"/>
    <property type="match status" value="1"/>
</dbReference>
<feature type="signal peptide" evidence="5">
    <location>
        <begin position="1"/>
        <end position="21"/>
    </location>
</feature>
<dbReference type="PROSITE" id="PS51257">
    <property type="entry name" value="PROKAR_LIPOPROTEIN"/>
    <property type="match status" value="1"/>
</dbReference>
<dbReference type="RefSeq" id="WP_163946480.1">
    <property type="nucleotide sequence ID" value="NZ_JAAIKC010000003.1"/>
</dbReference>
<feature type="domain" description="Fe/B12 periplasmic-binding" evidence="6">
    <location>
        <begin position="67"/>
        <end position="324"/>
    </location>
</feature>
<dbReference type="InterPro" id="IPR051313">
    <property type="entry name" value="Bact_iron-sidero_bind"/>
</dbReference>
<dbReference type="PANTHER" id="PTHR30532">
    <property type="entry name" value="IRON III DICITRATE-BINDING PERIPLASMIC PROTEIN"/>
    <property type="match status" value="1"/>
</dbReference>
<evidence type="ECO:0000256" key="3">
    <source>
        <dbReference type="ARBA" id="ARBA00022448"/>
    </source>
</evidence>
<evidence type="ECO:0000256" key="5">
    <source>
        <dbReference type="SAM" id="SignalP"/>
    </source>
</evidence>
<keyword evidence="3" id="KW-0813">Transport</keyword>
<comment type="caution">
    <text evidence="7">The sequence shown here is derived from an EMBL/GenBank/DDBJ whole genome shotgun (WGS) entry which is preliminary data.</text>
</comment>
<dbReference type="InterPro" id="IPR002491">
    <property type="entry name" value="ABC_transptr_periplasmic_BD"/>
</dbReference>
<evidence type="ECO:0000259" key="6">
    <source>
        <dbReference type="PROSITE" id="PS50983"/>
    </source>
</evidence>
<comment type="similarity">
    <text evidence="2">Belongs to the bacterial solute-binding protein 8 family.</text>
</comment>
<keyword evidence="4 5" id="KW-0732">Signal</keyword>
<comment type="subcellular location">
    <subcellularLocation>
        <location evidence="1">Cell envelope</location>
    </subcellularLocation>
</comment>
<dbReference type="AlphaFoldDB" id="A0A6G3ZXN4"/>
<evidence type="ECO:0000256" key="4">
    <source>
        <dbReference type="ARBA" id="ARBA00022729"/>
    </source>
</evidence>
<evidence type="ECO:0000313" key="7">
    <source>
        <dbReference type="EMBL" id="NEW06808.1"/>
    </source>
</evidence>
<dbReference type="GO" id="GO:0030288">
    <property type="term" value="C:outer membrane-bounded periplasmic space"/>
    <property type="evidence" value="ECO:0007669"/>
    <property type="project" value="TreeGrafter"/>
</dbReference>
<reference evidence="7" key="1">
    <citation type="submission" date="2020-02" db="EMBL/GenBank/DDBJ databases">
        <authorList>
            <person name="Shen X.-R."/>
            <person name="Zhang Y.-X."/>
        </authorList>
    </citation>
    <scope>NUCLEOTIDE SEQUENCE</scope>
    <source>
        <strain evidence="7">SYP-B3998</strain>
    </source>
</reference>
<dbReference type="PANTHER" id="PTHR30532:SF26">
    <property type="entry name" value="IRON(3+)-HYDROXAMATE-BINDING PROTEIN FHUD"/>
    <property type="match status" value="1"/>
</dbReference>
<feature type="chain" id="PRO_5038511213" evidence="5">
    <location>
        <begin position="22"/>
        <end position="324"/>
    </location>
</feature>
<sequence length="324" mass="35387">MRKARRFVVILAITTSMVALLAACGTKIKETATLPSPVATTAATPEPATRSFTDSKGHTVEIPTHAKKIVYTGSDLGDLLALGVKPAGAALGVIATQVAFPDLLTGIEDIGDTSANLEKVLSLEPDLILMDSGGTYYKSKDFEALNKIAPTVTYDRLPTYERLLVIGDILGKKKEAEDWIKAFKVKVAGIKKQLVVKEGETASVYIRLGKEFYVMGNSGFATILYDTLGYTPAPMVKQNLIDKNERFGDLNNELLPGYAGDYLFVLTDEDETARAAASSFTNDAVFKSIKAVANKKVYYIQTKWNFDDPITKERLLDELPNIME</sequence>
<evidence type="ECO:0000256" key="2">
    <source>
        <dbReference type="ARBA" id="ARBA00008814"/>
    </source>
</evidence>
<dbReference type="SUPFAM" id="SSF53807">
    <property type="entry name" value="Helical backbone' metal receptor"/>
    <property type="match status" value="1"/>
</dbReference>
<evidence type="ECO:0000256" key="1">
    <source>
        <dbReference type="ARBA" id="ARBA00004196"/>
    </source>
</evidence>
<dbReference type="Gene3D" id="3.40.50.1980">
    <property type="entry name" value="Nitrogenase molybdenum iron protein domain"/>
    <property type="match status" value="2"/>
</dbReference>
<dbReference type="GO" id="GO:1901678">
    <property type="term" value="P:iron coordination entity transport"/>
    <property type="evidence" value="ECO:0007669"/>
    <property type="project" value="UniProtKB-ARBA"/>
</dbReference>
<organism evidence="7">
    <name type="scientific">Paenibacillus sp. SYP-B3998</name>
    <dbReference type="NCBI Taxonomy" id="2678564"/>
    <lineage>
        <taxon>Bacteria</taxon>
        <taxon>Bacillati</taxon>
        <taxon>Bacillota</taxon>
        <taxon>Bacilli</taxon>
        <taxon>Bacillales</taxon>
        <taxon>Paenibacillaceae</taxon>
        <taxon>Paenibacillus</taxon>
    </lineage>
</organism>
<dbReference type="EMBL" id="JAAIKC010000003">
    <property type="protein sequence ID" value="NEW06808.1"/>
    <property type="molecule type" value="Genomic_DNA"/>
</dbReference>
<accession>A0A6G3ZXN4</accession>
<gene>
    <name evidence="7" type="ORF">GK047_12375</name>
</gene>
<proteinExistence type="inferred from homology"/>
<protein>
    <submittedName>
        <fullName evidence="7">ABC transporter substrate-binding protein</fullName>
    </submittedName>
</protein>
<name>A0A6G3ZXN4_9BACL</name>